<dbReference type="EC" id="4.2.1.46" evidence="2"/>
<keyword evidence="2" id="KW-0456">Lyase</keyword>
<accession>A0A379FXZ8</accession>
<dbReference type="AlphaFoldDB" id="A0A379FXZ8"/>
<evidence type="ECO:0000259" key="1">
    <source>
        <dbReference type="Pfam" id="PF16363"/>
    </source>
</evidence>
<dbReference type="Gene3D" id="3.90.25.10">
    <property type="entry name" value="UDP-galactose 4-epimerase, domain 1"/>
    <property type="match status" value="1"/>
</dbReference>
<sequence length="99" mass="11611">MWLKQSAAPSDKLVPNKPNGINHYEELITYVTDRPGHDLRYAIDATKIKNELNWVPEETFETGLRKTVEWYLTNGEWVENIKNGSYQSWVQQHYGDSKK</sequence>
<gene>
    <name evidence="2" type="primary">rffG_4</name>
    <name evidence="2" type="ORF">NCTC11801_04627</name>
</gene>
<feature type="domain" description="NAD(P)-binding" evidence="1">
    <location>
        <begin position="27"/>
        <end position="67"/>
    </location>
</feature>
<dbReference type="Pfam" id="PF16363">
    <property type="entry name" value="GDP_Man_Dehyd"/>
    <property type="match status" value="1"/>
</dbReference>
<protein>
    <submittedName>
        <fullName evidence="2">dTDP-glucose 4,6-dehydratase 2</fullName>
        <ecNumber evidence="2">4.2.1.46</ecNumber>
    </submittedName>
</protein>
<reference evidence="2 3" key="1">
    <citation type="submission" date="2018-06" db="EMBL/GenBank/DDBJ databases">
        <authorList>
            <consortium name="Pathogen Informatics"/>
            <person name="Doyle S."/>
        </authorList>
    </citation>
    <scope>NUCLEOTIDE SEQUENCE [LARGE SCALE GENOMIC DNA]</scope>
    <source>
        <strain evidence="2 3">NCTC11801</strain>
    </source>
</reference>
<dbReference type="EMBL" id="UGTZ01000001">
    <property type="protein sequence ID" value="SUC33585.1"/>
    <property type="molecule type" value="Genomic_DNA"/>
</dbReference>
<evidence type="ECO:0000313" key="2">
    <source>
        <dbReference type="EMBL" id="SUC33585.1"/>
    </source>
</evidence>
<dbReference type="PANTHER" id="PTHR43000">
    <property type="entry name" value="DTDP-D-GLUCOSE 4,6-DEHYDRATASE-RELATED"/>
    <property type="match status" value="1"/>
</dbReference>
<organism evidence="2 3">
    <name type="scientific">Providencia rettgeri</name>
    <dbReference type="NCBI Taxonomy" id="587"/>
    <lineage>
        <taxon>Bacteria</taxon>
        <taxon>Pseudomonadati</taxon>
        <taxon>Pseudomonadota</taxon>
        <taxon>Gammaproteobacteria</taxon>
        <taxon>Enterobacterales</taxon>
        <taxon>Morganellaceae</taxon>
        <taxon>Providencia</taxon>
    </lineage>
</organism>
<dbReference type="SUPFAM" id="SSF51735">
    <property type="entry name" value="NAD(P)-binding Rossmann-fold domains"/>
    <property type="match status" value="1"/>
</dbReference>
<dbReference type="GO" id="GO:0008460">
    <property type="term" value="F:dTDP-glucose 4,6-dehydratase activity"/>
    <property type="evidence" value="ECO:0007669"/>
    <property type="project" value="UniProtKB-EC"/>
</dbReference>
<dbReference type="Gene3D" id="3.40.50.720">
    <property type="entry name" value="NAD(P)-binding Rossmann-like Domain"/>
    <property type="match status" value="1"/>
</dbReference>
<dbReference type="InterPro" id="IPR016040">
    <property type="entry name" value="NAD(P)-bd_dom"/>
</dbReference>
<dbReference type="InterPro" id="IPR036291">
    <property type="entry name" value="NAD(P)-bd_dom_sf"/>
</dbReference>
<proteinExistence type="predicted"/>
<evidence type="ECO:0000313" key="3">
    <source>
        <dbReference type="Proteomes" id="UP000254208"/>
    </source>
</evidence>
<dbReference type="Proteomes" id="UP000254208">
    <property type="component" value="Unassembled WGS sequence"/>
</dbReference>
<name>A0A379FXZ8_PRORE</name>